<accession>A0A1I7T718</accession>
<sequence>MSSQEGCVTEFTCPSGFKEVVIGQERSEEAESLKLWCQMWSVIRANDFYSSPYVFVTCADYNSPTLPPVERNCFCNPISDGPNVQWRIVSFSKQVWSNVEVLDPSCYE</sequence>
<evidence type="ECO:0000313" key="2">
    <source>
        <dbReference type="WBParaSite" id="Csp11.Scaffold525.g3037.t1"/>
    </source>
</evidence>
<dbReference type="WBParaSite" id="Csp11.Scaffold525.g3037.t1">
    <property type="protein sequence ID" value="Csp11.Scaffold525.g3037.t1"/>
    <property type="gene ID" value="Csp11.Scaffold525.g3037"/>
</dbReference>
<keyword evidence="1" id="KW-1185">Reference proteome</keyword>
<evidence type="ECO:0000313" key="1">
    <source>
        <dbReference type="Proteomes" id="UP000095282"/>
    </source>
</evidence>
<name>A0A1I7T718_9PELO</name>
<reference evidence="2" key="1">
    <citation type="submission" date="2016-11" db="UniProtKB">
        <authorList>
            <consortium name="WormBaseParasite"/>
        </authorList>
    </citation>
    <scope>IDENTIFICATION</scope>
</reference>
<protein>
    <submittedName>
        <fullName evidence="2">Thyroglobulin type-1 domain-containing protein</fullName>
    </submittedName>
</protein>
<proteinExistence type="predicted"/>
<dbReference type="AlphaFoldDB" id="A0A1I7T718"/>
<organism evidence="1 2">
    <name type="scientific">Caenorhabditis tropicalis</name>
    <dbReference type="NCBI Taxonomy" id="1561998"/>
    <lineage>
        <taxon>Eukaryota</taxon>
        <taxon>Metazoa</taxon>
        <taxon>Ecdysozoa</taxon>
        <taxon>Nematoda</taxon>
        <taxon>Chromadorea</taxon>
        <taxon>Rhabditida</taxon>
        <taxon>Rhabditina</taxon>
        <taxon>Rhabditomorpha</taxon>
        <taxon>Rhabditoidea</taxon>
        <taxon>Rhabditidae</taxon>
        <taxon>Peloderinae</taxon>
        <taxon>Caenorhabditis</taxon>
    </lineage>
</organism>
<dbReference type="Proteomes" id="UP000095282">
    <property type="component" value="Unplaced"/>
</dbReference>